<feature type="transmembrane region" description="Helical" evidence="7">
    <location>
        <begin position="20"/>
        <end position="38"/>
    </location>
</feature>
<dbReference type="RefSeq" id="WP_104597742.1">
    <property type="nucleotide sequence ID" value="NZ_MIGV01000007.1"/>
</dbReference>
<comment type="subcellular location">
    <subcellularLocation>
        <location evidence="1">Cell membrane</location>
        <topology evidence="1">Multi-pass membrane protein</topology>
    </subcellularLocation>
</comment>
<evidence type="ECO:0000256" key="4">
    <source>
        <dbReference type="ARBA" id="ARBA00022692"/>
    </source>
</evidence>
<dbReference type="PANTHER" id="PTHR34582">
    <property type="entry name" value="UPF0702 TRANSMEMBRANE PROTEIN YCAP"/>
    <property type="match status" value="1"/>
</dbReference>
<dbReference type="PANTHER" id="PTHR34582:SF6">
    <property type="entry name" value="UPF0702 TRANSMEMBRANE PROTEIN YCAP"/>
    <property type="match status" value="1"/>
</dbReference>
<dbReference type="AlphaFoldDB" id="A0A2S6Z5P6"/>
<keyword evidence="6 7" id="KW-0472">Membrane</keyword>
<evidence type="ECO:0000313" key="9">
    <source>
        <dbReference type="EMBL" id="PPT76765.1"/>
    </source>
</evidence>
<protein>
    <recommendedName>
        <fullName evidence="8">YetF C-terminal domain-containing protein</fullName>
    </recommendedName>
</protein>
<feature type="transmembrane region" description="Helical" evidence="7">
    <location>
        <begin position="75"/>
        <end position="92"/>
    </location>
</feature>
<evidence type="ECO:0000313" key="10">
    <source>
        <dbReference type="Proteomes" id="UP000238270"/>
    </source>
</evidence>
<evidence type="ECO:0000256" key="2">
    <source>
        <dbReference type="ARBA" id="ARBA00006448"/>
    </source>
</evidence>
<gene>
    <name evidence="9" type="ORF">XaplCFBP3122_08780</name>
</gene>
<dbReference type="InterPro" id="IPR023090">
    <property type="entry name" value="UPF0702_alpha/beta_dom_sf"/>
</dbReference>
<dbReference type="Proteomes" id="UP000238270">
    <property type="component" value="Unassembled WGS sequence"/>
</dbReference>
<comment type="similarity">
    <text evidence="2">Belongs to the UPF0702 family.</text>
</comment>
<accession>A0A2S6Z5P6</accession>
<evidence type="ECO:0000256" key="6">
    <source>
        <dbReference type="ARBA" id="ARBA00023136"/>
    </source>
</evidence>
<evidence type="ECO:0000259" key="8">
    <source>
        <dbReference type="Pfam" id="PF04239"/>
    </source>
</evidence>
<reference evidence="9 10" key="1">
    <citation type="submission" date="2016-08" db="EMBL/GenBank/DDBJ databases">
        <title>Evolution of the type three secretion system and type three effector repertoires in Xanthomonas.</title>
        <authorList>
            <person name="Merda D."/>
            <person name="Briand M."/>
            <person name="Bosis E."/>
            <person name="Rousseau C."/>
            <person name="Portier P."/>
            <person name="Jacques M.-A."/>
            <person name="Fischer-Le Saux M."/>
        </authorList>
    </citation>
    <scope>NUCLEOTIDE SEQUENCE [LARGE SCALE GENOMIC DNA]</scope>
    <source>
        <strain evidence="9 10">CFBP 3122</strain>
    </source>
</reference>
<sequence length="168" mass="18851">MLDVQTRVRFYEMMHLAMPWWEFVLRAVAVYTVVLLLTRMTGKRALGQSTPFDVLLIVLLGTAVQNSLIGKDVSLLGGMILAVTLLVLNWLVGMATARSRRIDTWVQGTPALLARGGEIYRKELVRHNVSYADFEVAKRKADCRDDADIDMAILETSGDISILKKRQS</sequence>
<proteinExistence type="inferred from homology"/>
<feature type="transmembrane region" description="Helical" evidence="7">
    <location>
        <begin position="50"/>
        <end position="69"/>
    </location>
</feature>
<keyword evidence="3" id="KW-1003">Cell membrane</keyword>
<name>A0A2S6Z5P6_9XANT</name>
<comment type="caution">
    <text evidence="9">The sequence shown here is derived from an EMBL/GenBank/DDBJ whole genome shotgun (WGS) entry which is preliminary data.</text>
</comment>
<evidence type="ECO:0000256" key="1">
    <source>
        <dbReference type="ARBA" id="ARBA00004651"/>
    </source>
</evidence>
<dbReference type="InterPro" id="IPR007353">
    <property type="entry name" value="DUF421"/>
</dbReference>
<evidence type="ECO:0000256" key="5">
    <source>
        <dbReference type="ARBA" id="ARBA00022989"/>
    </source>
</evidence>
<dbReference type="Pfam" id="PF04239">
    <property type="entry name" value="DUF421"/>
    <property type="match status" value="1"/>
</dbReference>
<organism evidence="9 10">
    <name type="scientific">Xanthomonas arboricola pv. populi</name>
    <dbReference type="NCBI Taxonomy" id="487823"/>
    <lineage>
        <taxon>Bacteria</taxon>
        <taxon>Pseudomonadati</taxon>
        <taxon>Pseudomonadota</taxon>
        <taxon>Gammaproteobacteria</taxon>
        <taxon>Lysobacterales</taxon>
        <taxon>Lysobacteraceae</taxon>
        <taxon>Xanthomonas</taxon>
    </lineage>
</organism>
<dbReference type="Gene3D" id="3.30.240.20">
    <property type="entry name" value="bsu07140 like domains"/>
    <property type="match status" value="1"/>
</dbReference>
<evidence type="ECO:0000256" key="3">
    <source>
        <dbReference type="ARBA" id="ARBA00022475"/>
    </source>
</evidence>
<dbReference type="EMBL" id="MIGV01000007">
    <property type="protein sequence ID" value="PPT76765.1"/>
    <property type="molecule type" value="Genomic_DNA"/>
</dbReference>
<keyword evidence="4 7" id="KW-0812">Transmembrane</keyword>
<feature type="domain" description="YetF C-terminal" evidence="8">
    <location>
        <begin position="98"/>
        <end position="167"/>
    </location>
</feature>
<evidence type="ECO:0000256" key="7">
    <source>
        <dbReference type="SAM" id="Phobius"/>
    </source>
</evidence>
<dbReference type="GO" id="GO:0005886">
    <property type="term" value="C:plasma membrane"/>
    <property type="evidence" value="ECO:0007669"/>
    <property type="project" value="UniProtKB-SubCell"/>
</dbReference>
<keyword evidence="5 7" id="KW-1133">Transmembrane helix</keyword>